<keyword evidence="3" id="KW-0862">Zinc</keyword>
<evidence type="ECO:0000313" key="5">
    <source>
        <dbReference type="EMBL" id="KAL0272001.1"/>
    </source>
</evidence>
<evidence type="ECO:0000259" key="4">
    <source>
        <dbReference type="Pfam" id="PF14768"/>
    </source>
</evidence>
<dbReference type="PANTHER" id="PTHR31742">
    <property type="entry name" value="RPA-INTERACTING PROTEIN RPAIN"/>
    <property type="match status" value="1"/>
</dbReference>
<keyword evidence="1" id="KW-0479">Metal-binding</keyword>
<evidence type="ECO:0000256" key="2">
    <source>
        <dbReference type="ARBA" id="ARBA00022771"/>
    </source>
</evidence>
<dbReference type="InterPro" id="IPR028156">
    <property type="entry name" value="RIP"/>
</dbReference>
<dbReference type="GO" id="GO:0005634">
    <property type="term" value="C:nucleus"/>
    <property type="evidence" value="ECO:0007669"/>
    <property type="project" value="TreeGrafter"/>
</dbReference>
<dbReference type="AlphaFoldDB" id="A0AAW2HQT5"/>
<evidence type="ECO:0000256" key="1">
    <source>
        <dbReference type="ARBA" id="ARBA00022723"/>
    </source>
</evidence>
<gene>
    <name evidence="5" type="ORF">PYX00_005143</name>
</gene>
<dbReference type="GO" id="GO:0006606">
    <property type="term" value="P:protein import into nucleus"/>
    <property type="evidence" value="ECO:0007669"/>
    <property type="project" value="TreeGrafter"/>
</dbReference>
<accession>A0AAW2HQT5</accession>
<comment type="caution">
    <text evidence="5">The sequence shown here is derived from an EMBL/GenBank/DDBJ whole genome shotgun (WGS) entry which is preliminary data.</text>
</comment>
<reference evidence="5" key="1">
    <citation type="journal article" date="2024" name="Gigascience">
        <title>Chromosome-level genome of the poultry shaft louse Menopon gallinae provides insight into the host-switching and adaptive evolution of parasitic lice.</title>
        <authorList>
            <person name="Xu Y."/>
            <person name="Ma L."/>
            <person name="Liu S."/>
            <person name="Liang Y."/>
            <person name="Liu Q."/>
            <person name="He Z."/>
            <person name="Tian L."/>
            <person name="Duan Y."/>
            <person name="Cai W."/>
            <person name="Li H."/>
            <person name="Song F."/>
        </authorList>
    </citation>
    <scope>NUCLEOTIDE SEQUENCE</scope>
    <source>
        <strain evidence="5">Cailab_2023a</strain>
    </source>
</reference>
<sequence>MQCWQSGTMEEFYNMAESLVISPVTYRIKAKNAYLRMKNCSPKFRTVLRQKYRERVQTSRSQLLDKFRHIEDEEIRNGAHDSVDIEFTPRKHCMIEELLQYNEDFNIDDELLVEDSMEEELTQFENWLLQEYESLWNEEKYNEVIITCPLCCVGHFKTVNVHKLIYCTKCGSLFKTERSALKIQNDIFSEVDSHNSQCHADPAFVKVPCDGTYDNLCIVCDICSYMQVII</sequence>
<proteinExistence type="predicted"/>
<feature type="domain" description="RPA-interacting protein C-terminal" evidence="4">
    <location>
        <begin position="147"/>
        <end position="228"/>
    </location>
</feature>
<protein>
    <recommendedName>
        <fullName evidence="4">RPA-interacting protein C-terminal domain-containing protein</fullName>
    </recommendedName>
</protein>
<organism evidence="5">
    <name type="scientific">Menopon gallinae</name>
    <name type="common">poultry shaft louse</name>
    <dbReference type="NCBI Taxonomy" id="328185"/>
    <lineage>
        <taxon>Eukaryota</taxon>
        <taxon>Metazoa</taxon>
        <taxon>Ecdysozoa</taxon>
        <taxon>Arthropoda</taxon>
        <taxon>Hexapoda</taxon>
        <taxon>Insecta</taxon>
        <taxon>Pterygota</taxon>
        <taxon>Neoptera</taxon>
        <taxon>Paraneoptera</taxon>
        <taxon>Psocodea</taxon>
        <taxon>Troctomorpha</taxon>
        <taxon>Phthiraptera</taxon>
        <taxon>Amblycera</taxon>
        <taxon>Menoponidae</taxon>
        <taxon>Menopon</taxon>
    </lineage>
</organism>
<dbReference type="GO" id="GO:0008270">
    <property type="term" value="F:zinc ion binding"/>
    <property type="evidence" value="ECO:0007669"/>
    <property type="project" value="UniProtKB-KW"/>
</dbReference>
<dbReference type="InterPro" id="IPR028159">
    <property type="entry name" value="RPA_interact_C_dom"/>
</dbReference>
<dbReference type="PANTHER" id="PTHR31742:SF1">
    <property type="entry name" value="RPA-INTERACTING PROTEIN"/>
    <property type="match status" value="1"/>
</dbReference>
<name>A0AAW2HQT5_9NEOP</name>
<evidence type="ECO:0000256" key="3">
    <source>
        <dbReference type="ARBA" id="ARBA00022833"/>
    </source>
</evidence>
<keyword evidence="2" id="KW-0863">Zinc-finger</keyword>
<dbReference type="EMBL" id="JARGDH010000003">
    <property type="protein sequence ID" value="KAL0272001.1"/>
    <property type="molecule type" value="Genomic_DNA"/>
</dbReference>
<dbReference type="Pfam" id="PF14768">
    <property type="entry name" value="RPA_interact_C"/>
    <property type="match status" value="1"/>
</dbReference>